<evidence type="ECO:0000256" key="1">
    <source>
        <dbReference type="SAM" id="MobiDB-lite"/>
    </source>
</evidence>
<sequence>MDASRGDNAEDGGGGRMHEEDDAARTPSSNSAYPNIMGTGARAISANNRLPSGGTSAHSAGTNASTRAGSLGEQTISEPATPESAGIDADMEGSNMEVYSTPKPPLQGTKFDTLESARDHYITCARRTSFAIRQQFKKERVDGTISRVVLVCTKYGKQRKDRDELQDVENPSSIVKKRKKRKLLGLNVKHTCTYPTMMHGGLLTVSRTPTITP</sequence>
<evidence type="ECO:0000313" key="3">
    <source>
        <dbReference type="Proteomes" id="UP000015106"/>
    </source>
</evidence>
<dbReference type="AlphaFoldDB" id="A0A8R7RC10"/>
<name>A0A8R7RC10_TRIUA</name>
<dbReference type="Gramene" id="TuG1812S0002757300.01.T01">
    <property type="protein sequence ID" value="TuG1812S0002757300.01.T01"/>
    <property type="gene ID" value="TuG1812S0002757300.01"/>
</dbReference>
<proteinExistence type="predicted"/>
<feature type="compositionally biased region" description="Polar residues" evidence="1">
    <location>
        <begin position="45"/>
        <end position="78"/>
    </location>
</feature>
<feature type="region of interest" description="Disordered" evidence="1">
    <location>
        <begin position="1"/>
        <end position="84"/>
    </location>
</feature>
<accession>A0A8R7RC10</accession>
<organism evidence="2 3">
    <name type="scientific">Triticum urartu</name>
    <name type="common">Red wild einkorn</name>
    <name type="synonym">Crithodium urartu</name>
    <dbReference type="NCBI Taxonomy" id="4572"/>
    <lineage>
        <taxon>Eukaryota</taxon>
        <taxon>Viridiplantae</taxon>
        <taxon>Streptophyta</taxon>
        <taxon>Embryophyta</taxon>
        <taxon>Tracheophyta</taxon>
        <taxon>Spermatophyta</taxon>
        <taxon>Magnoliopsida</taxon>
        <taxon>Liliopsida</taxon>
        <taxon>Poales</taxon>
        <taxon>Poaceae</taxon>
        <taxon>BOP clade</taxon>
        <taxon>Pooideae</taxon>
        <taxon>Triticodae</taxon>
        <taxon>Triticeae</taxon>
        <taxon>Triticinae</taxon>
        <taxon>Triticum</taxon>
    </lineage>
</organism>
<dbReference type="EnsemblPlants" id="TuG1812S0002757300.01.T01">
    <property type="protein sequence ID" value="TuG1812S0002757300.01.T01"/>
    <property type="gene ID" value="TuG1812S0002757300.01"/>
</dbReference>
<reference evidence="2" key="2">
    <citation type="submission" date="2022-06" db="UniProtKB">
        <authorList>
            <consortium name="EnsemblPlants"/>
        </authorList>
    </citation>
    <scope>IDENTIFICATION</scope>
</reference>
<evidence type="ECO:0008006" key="4">
    <source>
        <dbReference type="Google" id="ProtNLM"/>
    </source>
</evidence>
<dbReference type="Proteomes" id="UP000015106">
    <property type="component" value="Unassembled WGS sequence"/>
</dbReference>
<evidence type="ECO:0000313" key="2">
    <source>
        <dbReference type="EnsemblPlants" id="TuG1812S0002757300.01.T01"/>
    </source>
</evidence>
<reference evidence="3" key="1">
    <citation type="journal article" date="2013" name="Nature">
        <title>Draft genome of the wheat A-genome progenitor Triticum urartu.</title>
        <authorList>
            <person name="Ling H.Q."/>
            <person name="Zhao S."/>
            <person name="Liu D."/>
            <person name="Wang J."/>
            <person name="Sun H."/>
            <person name="Zhang C."/>
            <person name="Fan H."/>
            <person name="Li D."/>
            <person name="Dong L."/>
            <person name="Tao Y."/>
            <person name="Gao C."/>
            <person name="Wu H."/>
            <person name="Li Y."/>
            <person name="Cui Y."/>
            <person name="Guo X."/>
            <person name="Zheng S."/>
            <person name="Wang B."/>
            <person name="Yu K."/>
            <person name="Liang Q."/>
            <person name="Yang W."/>
            <person name="Lou X."/>
            <person name="Chen J."/>
            <person name="Feng M."/>
            <person name="Jian J."/>
            <person name="Zhang X."/>
            <person name="Luo G."/>
            <person name="Jiang Y."/>
            <person name="Liu J."/>
            <person name="Wang Z."/>
            <person name="Sha Y."/>
            <person name="Zhang B."/>
            <person name="Wu H."/>
            <person name="Tang D."/>
            <person name="Shen Q."/>
            <person name="Xue P."/>
            <person name="Zou S."/>
            <person name="Wang X."/>
            <person name="Liu X."/>
            <person name="Wang F."/>
            <person name="Yang Y."/>
            <person name="An X."/>
            <person name="Dong Z."/>
            <person name="Zhang K."/>
            <person name="Zhang X."/>
            <person name="Luo M.C."/>
            <person name="Dvorak J."/>
            <person name="Tong Y."/>
            <person name="Wang J."/>
            <person name="Yang H."/>
            <person name="Li Z."/>
            <person name="Wang D."/>
            <person name="Zhang A."/>
            <person name="Wang J."/>
        </authorList>
    </citation>
    <scope>NUCLEOTIDE SEQUENCE</scope>
    <source>
        <strain evidence="3">cv. G1812</strain>
    </source>
</reference>
<keyword evidence="3" id="KW-1185">Reference proteome</keyword>
<protein>
    <recommendedName>
        <fullName evidence="4">FAR1 domain-containing protein</fullName>
    </recommendedName>
</protein>